<feature type="domain" description="SIS" evidence="3">
    <location>
        <begin position="53"/>
        <end position="216"/>
    </location>
</feature>
<sequence>MADRPTEARHPHSAGLHALSGPDALSRLLDAQLAALSMVRPAIAAIDAAATAAAESLRGGGRLGYAGAGSSGLMALADALELAGTFGIPPRRTPVLFAGGAGALLHMTGAVEDDPALARADFRAAGLVRGDTVLCLSASGSTPYTLVVAALAREAGVTVVGIANVAGSALLRDSDIPVLLDTGPEVVNGSTRMGAATAQKVALNMLSVRMGCLLGHVHDGYMVNLVADNAKLTERAARIVAGISGCDMDMAKHALRQTGGAVKPAVLIAAGASAERAEAELTNSGGAIGPALAALNA</sequence>
<dbReference type="InterPro" id="IPR005488">
    <property type="entry name" value="Etherase_MurQ"/>
</dbReference>
<evidence type="ECO:0000256" key="2">
    <source>
        <dbReference type="ARBA" id="ARBA00023277"/>
    </source>
</evidence>
<evidence type="ECO:0000313" key="5">
    <source>
        <dbReference type="Proteomes" id="UP000731907"/>
    </source>
</evidence>
<dbReference type="PROSITE" id="PS51464">
    <property type="entry name" value="SIS"/>
    <property type="match status" value="1"/>
</dbReference>
<keyword evidence="5" id="KW-1185">Reference proteome</keyword>
<gene>
    <name evidence="4" type="ORF">GU927_008725</name>
</gene>
<dbReference type="InterPro" id="IPR001347">
    <property type="entry name" value="SIS_dom"/>
</dbReference>
<evidence type="ECO:0000256" key="1">
    <source>
        <dbReference type="ARBA" id="ARBA00023239"/>
    </source>
</evidence>
<dbReference type="Gene3D" id="1.10.8.1080">
    <property type="match status" value="1"/>
</dbReference>
<dbReference type="Pfam" id="PF13580">
    <property type="entry name" value="SIS_2"/>
    <property type="match status" value="1"/>
</dbReference>
<dbReference type="InterPro" id="IPR040190">
    <property type="entry name" value="MURQ/GCKR"/>
</dbReference>
<comment type="caution">
    <text evidence="4">The sequence shown here is derived from an EMBL/GenBank/DDBJ whole genome shotgun (WGS) entry which is preliminary data.</text>
</comment>
<proteinExistence type="predicted"/>
<protein>
    <submittedName>
        <fullName evidence="4">N-acetylmuramic acid 6-phosphate etherase</fullName>
    </submittedName>
</protein>
<dbReference type="PANTHER" id="PTHR10088">
    <property type="entry name" value="GLUCOKINASE REGULATORY PROTEIN"/>
    <property type="match status" value="1"/>
</dbReference>
<evidence type="ECO:0000313" key="4">
    <source>
        <dbReference type="EMBL" id="MBU9697933.1"/>
    </source>
</evidence>
<dbReference type="SUPFAM" id="SSF53697">
    <property type="entry name" value="SIS domain"/>
    <property type="match status" value="1"/>
</dbReference>
<evidence type="ECO:0000259" key="3">
    <source>
        <dbReference type="PROSITE" id="PS51464"/>
    </source>
</evidence>
<name>A0ABS6J2F1_9RHOB</name>
<dbReference type="RefSeq" id="WP_161762034.1">
    <property type="nucleotide sequence ID" value="NZ_JAAATX020000005.1"/>
</dbReference>
<reference evidence="4 5" key="1">
    <citation type="submission" date="2021-06" db="EMBL/GenBank/DDBJ databases">
        <title>Rhodobacteraceae bacterium strain HSP-20.</title>
        <authorList>
            <person name="Chen W.-M."/>
        </authorList>
    </citation>
    <scope>NUCLEOTIDE SEQUENCE [LARGE SCALE GENOMIC DNA]</scope>
    <source>
        <strain evidence="4 5">HSP-20</strain>
    </source>
</reference>
<dbReference type="CDD" id="cd05007">
    <property type="entry name" value="SIS_Etherase"/>
    <property type="match status" value="1"/>
</dbReference>
<dbReference type="EMBL" id="JAAATX020000005">
    <property type="protein sequence ID" value="MBU9697933.1"/>
    <property type="molecule type" value="Genomic_DNA"/>
</dbReference>
<accession>A0ABS6J2F1</accession>
<dbReference type="Gene3D" id="3.40.50.10490">
    <property type="entry name" value="Glucose-6-phosphate isomerase like protein, domain 1"/>
    <property type="match status" value="1"/>
</dbReference>
<keyword evidence="2" id="KW-0119">Carbohydrate metabolism</keyword>
<keyword evidence="1" id="KW-0456">Lyase</keyword>
<dbReference type="InterPro" id="IPR046348">
    <property type="entry name" value="SIS_dom_sf"/>
</dbReference>
<dbReference type="PANTHER" id="PTHR10088:SF4">
    <property type="entry name" value="GLUCOKINASE REGULATORY PROTEIN"/>
    <property type="match status" value="1"/>
</dbReference>
<dbReference type="NCBIfam" id="NF003915">
    <property type="entry name" value="PRK05441.1"/>
    <property type="match status" value="1"/>
</dbReference>
<organism evidence="4 5">
    <name type="scientific">Paragemmobacter amnigenus</name>
    <dbReference type="NCBI Taxonomy" id="2852097"/>
    <lineage>
        <taxon>Bacteria</taxon>
        <taxon>Pseudomonadati</taxon>
        <taxon>Pseudomonadota</taxon>
        <taxon>Alphaproteobacteria</taxon>
        <taxon>Rhodobacterales</taxon>
        <taxon>Paracoccaceae</taxon>
        <taxon>Paragemmobacter</taxon>
    </lineage>
</organism>
<dbReference type="Proteomes" id="UP000731907">
    <property type="component" value="Unassembled WGS sequence"/>
</dbReference>